<protein>
    <submittedName>
        <fullName evidence="1">Uncharacterized protein</fullName>
    </submittedName>
</protein>
<proteinExistence type="predicted"/>
<evidence type="ECO:0000313" key="2">
    <source>
        <dbReference type="Proteomes" id="UP000008148"/>
    </source>
</evidence>
<keyword evidence="2" id="KW-1185">Reference proteome</keyword>
<dbReference type="HOGENOM" id="CLU_2615632_0_0_6"/>
<dbReference type="AlphaFoldDB" id="A8AN78"/>
<dbReference type="KEGG" id="cko:CKO_03865"/>
<reference evidence="1 2" key="1">
    <citation type="submission" date="2007-08" db="EMBL/GenBank/DDBJ databases">
        <authorList>
            <consortium name="The Citrobacter koseri Genome Sequencing Project"/>
            <person name="McClelland M."/>
            <person name="Sanderson E.K."/>
            <person name="Porwollik S."/>
            <person name="Spieth J."/>
            <person name="Clifton W.S."/>
            <person name="Latreille P."/>
            <person name="Courtney L."/>
            <person name="Wang C."/>
            <person name="Pepin K."/>
            <person name="Bhonagiri V."/>
            <person name="Nash W."/>
            <person name="Johnson M."/>
            <person name="Thiruvilangam P."/>
            <person name="Wilson R."/>
        </authorList>
    </citation>
    <scope>NUCLEOTIDE SEQUENCE [LARGE SCALE GENOMIC DNA]</scope>
    <source>
        <strain evidence="2">ATCC BAA-895 / CDC 4225-83 / SGSC4696</strain>
    </source>
</reference>
<dbReference type="EMBL" id="CP000822">
    <property type="protein sequence ID" value="ABV14941.1"/>
    <property type="molecule type" value="Genomic_DNA"/>
</dbReference>
<name>A8AN78_CITK8</name>
<sequence>MRDGSEQFTTWTGNNDECTTVTYPGSPAGAGGVQSPADVSLTVEAGCQRRLDIALREREFFFYHPLGITRAGKTCTGN</sequence>
<dbReference type="Proteomes" id="UP000008148">
    <property type="component" value="Chromosome"/>
</dbReference>
<evidence type="ECO:0000313" key="1">
    <source>
        <dbReference type="EMBL" id="ABV14941.1"/>
    </source>
</evidence>
<accession>A8AN78</accession>
<organism evidence="1 2">
    <name type="scientific">Citrobacter koseri (strain ATCC BAA-895 / CDC 4225-83 / SGSC4696)</name>
    <dbReference type="NCBI Taxonomy" id="290338"/>
    <lineage>
        <taxon>Bacteria</taxon>
        <taxon>Pseudomonadati</taxon>
        <taxon>Pseudomonadota</taxon>
        <taxon>Gammaproteobacteria</taxon>
        <taxon>Enterobacterales</taxon>
        <taxon>Enterobacteriaceae</taxon>
        <taxon>Citrobacter</taxon>
    </lineage>
</organism>
<gene>
    <name evidence="1" type="ordered locus">CKO_03865</name>
</gene>